<comment type="caution">
    <text evidence="2">The sequence shown here is derived from an EMBL/GenBank/DDBJ whole genome shotgun (WGS) entry which is preliminary data.</text>
</comment>
<evidence type="ECO:0000313" key="2">
    <source>
        <dbReference type="EMBL" id="KAJ1090886.1"/>
    </source>
</evidence>
<feature type="compositionally biased region" description="Basic and acidic residues" evidence="1">
    <location>
        <begin position="1"/>
        <end position="43"/>
    </location>
</feature>
<reference evidence="2" key="1">
    <citation type="journal article" date="2022" name="bioRxiv">
        <title>Sequencing and chromosome-scale assembly of the giantPleurodeles waltlgenome.</title>
        <authorList>
            <person name="Brown T."/>
            <person name="Elewa A."/>
            <person name="Iarovenko S."/>
            <person name="Subramanian E."/>
            <person name="Araus A.J."/>
            <person name="Petzold A."/>
            <person name="Susuki M."/>
            <person name="Suzuki K.-i.T."/>
            <person name="Hayashi T."/>
            <person name="Toyoda A."/>
            <person name="Oliveira C."/>
            <person name="Osipova E."/>
            <person name="Leigh N.D."/>
            <person name="Simon A."/>
            <person name="Yun M.H."/>
        </authorList>
    </citation>
    <scope>NUCLEOTIDE SEQUENCE</scope>
    <source>
        <strain evidence="2">20211129_DDA</strain>
        <tissue evidence="2">Liver</tissue>
    </source>
</reference>
<keyword evidence="3" id="KW-1185">Reference proteome</keyword>
<accession>A0AAV7LGW0</accession>
<proteinExistence type="predicted"/>
<feature type="region of interest" description="Disordered" evidence="1">
    <location>
        <begin position="1"/>
        <end position="79"/>
    </location>
</feature>
<dbReference type="EMBL" id="JANPWB010000015">
    <property type="protein sequence ID" value="KAJ1090886.1"/>
    <property type="molecule type" value="Genomic_DNA"/>
</dbReference>
<organism evidence="2 3">
    <name type="scientific">Pleurodeles waltl</name>
    <name type="common">Iberian ribbed newt</name>
    <dbReference type="NCBI Taxonomy" id="8319"/>
    <lineage>
        <taxon>Eukaryota</taxon>
        <taxon>Metazoa</taxon>
        <taxon>Chordata</taxon>
        <taxon>Craniata</taxon>
        <taxon>Vertebrata</taxon>
        <taxon>Euteleostomi</taxon>
        <taxon>Amphibia</taxon>
        <taxon>Batrachia</taxon>
        <taxon>Caudata</taxon>
        <taxon>Salamandroidea</taxon>
        <taxon>Salamandridae</taxon>
        <taxon>Pleurodelinae</taxon>
        <taxon>Pleurodeles</taxon>
    </lineage>
</organism>
<dbReference type="AlphaFoldDB" id="A0AAV7LGW0"/>
<protein>
    <submittedName>
        <fullName evidence="2">Uncharacterized protein</fullName>
    </submittedName>
</protein>
<evidence type="ECO:0000313" key="3">
    <source>
        <dbReference type="Proteomes" id="UP001066276"/>
    </source>
</evidence>
<gene>
    <name evidence="2" type="ORF">NDU88_004014</name>
</gene>
<dbReference type="Proteomes" id="UP001066276">
    <property type="component" value="Chromosome 11"/>
</dbReference>
<sequence length="79" mass="8630">MCRKEDAGPEREGEKCRKGDAGPVREEGTHMKEDAGPETKATEEPAQGDPEDGSVRRPGEPTEEESIPYSHVTVLEEHG</sequence>
<name>A0AAV7LGW0_PLEWA</name>
<evidence type="ECO:0000256" key="1">
    <source>
        <dbReference type="SAM" id="MobiDB-lite"/>
    </source>
</evidence>